<evidence type="ECO:0000256" key="8">
    <source>
        <dbReference type="ARBA" id="ARBA00023277"/>
    </source>
</evidence>
<keyword evidence="10 12" id="KW-0624">Polysaccharide degradation</keyword>
<dbReference type="Gene3D" id="3.20.20.80">
    <property type="entry name" value="Glycosidases"/>
    <property type="match status" value="1"/>
</dbReference>
<dbReference type="GO" id="GO:0045493">
    <property type="term" value="P:xylan catabolic process"/>
    <property type="evidence" value="ECO:0007669"/>
    <property type="project" value="UniProtKB-UniPathway"/>
</dbReference>
<sequence length="364" mass="40334">MRFSLATAALLAGPALAAPPAPRHDDKDVGLNALAQRAGKLWFGTAADIPGTDETTDAAYLKILENPANFGEITPANAMKFMYTEPEQNVFNYTGGDYVLNLAERHGQRVRCHNLVWASQLSDFVNNGNWTKESLTAVMRNHIFHVVQHFGRRCYSWDVVNEALNGDGTFSSSIWYDTIGEDYFYLAFQYAQEALAEIHANDVKLYYNDYGIENPGTKADAVHNLVKELRKRDIRIDGIGLESHFEVGFTPSLQDQLSTKQGYIALGLDVAITELDVRFTQAPYYDAAGEKQQAQDYYTSVSSCIEAGPKCIGITVWDFDDKYSWVPYTFAGQGGADIYNATLQAKPAYYAIADALQGKACSVC</sequence>
<dbReference type="InterPro" id="IPR001000">
    <property type="entry name" value="GH10_dom"/>
</dbReference>
<keyword evidence="13" id="KW-0732">Signal</keyword>
<dbReference type="InterPro" id="IPR017853">
    <property type="entry name" value="GH"/>
</dbReference>
<evidence type="ECO:0000256" key="1">
    <source>
        <dbReference type="ARBA" id="ARBA00000681"/>
    </source>
</evidence>
<dbReference type="EMBL" id="KX228205">
    <property type="protein sequence ID" value="AOW72084.1"/>
    <property type="molecule type" value="mRNA"/>
</dbReference>
<keyword evidence="7 12" id="KW-0378">Hydrolase</keyword>
<keyword evidence="6 15" id="KW-0858">Xylan degradation</keyword>
<comment type="catalytic activity">
    <reaction evidence="1 12">
        <text>Endohydrolysis of (1-&gt;4)-beta-D-xylosidic linkages in xylans.</text>
        <dbReference type="EC" id="3.2.1.8"/>
    </reaction>
</comment>
<dbReference type="PANTHER" id="PTHR31490:SF35">
    <property type="entry name" value="ENDO-1,4-BETA-XYLANASE"/>
    <property type="match status" value="1"/>
</dbReference>
<proteinExistence type="evidence at transcript level"/>
<organism evidence="15">
    <name type="scientific">Evansstolkia leycettana</name>
    <dbReference type="NCBI Taxonomy" id="196907"/>
    <lineage>
        <taxon>Eukaryota</taxon>
        <taxon>Fungi</taxon>
        <taxon>Dikarya</taxon>
        <taxon>Ascomycota</taxon>
        <taxon>Pezizomycotina</taxon>
        <taxon>Eurotiomycetes</taxon>
        <taxon>Eurotiomycetidae</taxon>
        <taxon>Eurotiales</taxon>
        <taxon>Aspergillaceae</taxon>
        <taxon>Evansstolkia</taxon>
    </lineage>
</organism>
<evidence type="ECO:0000256" key="2">
    <source>
        <dbReference type="ARBA" id="ARBA00004613"/>
    </source>
</evidence>
<feature type="domain" description="GH10" evidence="14">
    <location>
        <begin position="46"/>
        <end position="355"/>
    </location>
</feature>
<feature type="signal peptide" evidence="13">
    <location>
        <begin position="1"/>
        <end position="17"/>
    </location>
</feature>
<dbReference type="InterPro" id="IPR044846">
    <property type="entry name" value="GH10"/>
</dbReference>
<evidence type="ECO:0000313" key="15">
    <source>
        <dbReference type="EMBL" id="AOW72084.1"/>
    </source>
</evidence>
<keyword evidence="5" id="KW-0964">Secreted</keyword>
<evidence type="ECO:0000256" key="9">
    <source>
        <dbReference type="ARBA" id="ARBA00023295"/>
    </source>
</evidence>
<dbReference type="InterPro" id="IPR031158">
    <property type="entry name" value="GH10_AS"/>
</dbReference>
<comment type="subcellular location">
    <subcellularLocation>
        <location evidence="2">Secreted</location>
    </subcellularLocation>
</comment>
<dbReference type="PRINTS" id="PR00134">
    <property type="entry name" value="GLHYDRLASE10"/>
</dbReference>
<dbReference type="SMART" id="SM00633">
    <property type="entry name" value="Glyco_10"/>
    <property type="match status" value="1"/>
</dbReference>
<dbReference type="AlphaFoldDB" id="A0A1D8RGC9"/>
<evidence type="ECO:0000256" key="12">
    <source>
        <dbReference type="RuleBase" id="RU361174"/>
    </source>
</evidence>
<dbReference type="GO" id="GO:0031176">
    <property type="term" value="F:endo-1,4-beta-xylanase activity"/>
    <property type="evidence" value="ECO:0007669"/>
    <property type="project" value="UniProtKB-EC"/>
</dbReference>
<dbReference type="PANTHER" id="PTHR31490">
    <property type="entry name" value="GLYCOSYL HYDROLASE"/>
    <property type="match status" value="1"/>
</dbReference>
<reference evidence="15" key="1">
    <citation type="journal article" date="2016" name="Bioresour. Technol.">
        <title>Improvement of the catalytic performance of a hyperthermostable GH10 xylanase from Talaromyces leycettanus JCM12802.</title>
        <authorList>
            <person name="Wang X."/>
            <person name="Huang H."/>
            <person name="Xie X."/>
            <person name="Ma R."/>
            <person name="Bai Y."/>
            <person name="Zheng F."/>
            <person name="You S."/>
            <person name="Zhang B."/>
            <person name="Xie H."/>
            <person name="Yao B."/>
            <person name="Luo H."/>
        </authorList>
    </citation>
    <scope>NUCLEOTIDE SEQUENCE</scope>
    <source>
        <strain evidence="15">JCM12802</strain>
    </source>
</reference>
<keyword evidence="8 12" id="KW-0119">Carbohydrate metabolism</keyword>
<evidence type="ECO:0000259" key="14">
    <source>
        <dbReference type="PROSITE" id="PS51760"/>
    </source>
</evidence>
<evidence type="ECO:0000256" key="7">
    <source>
        <dbReference type="ARBA" id="ARBA00022801"/>
    </source>
</evidence>
<dbReference type="EC" id="3.2.1.8" evidence="12"/>
<feature type="active site" description="Nucleophile" evidence="11">
    <location>
        <position position="274"/>
    </location>
</feature>
<feature type="chain" id="PRO_5009111614" description="Beta-xylanase" evidence="13">
    <location>
        <begin position="18"/>
        <end position="364"/>
    </location>
</feature>
<dbReference type="UniPathway" id="UPA00114"/>
<accession>A0A1D8RGC9</accession>
<keyword evidence="9 12" id="KW-0326">Glycosidase</keyword>
<evidence type="ECO:0000256" key="5">
    <source>
        <dbReference type="ARBA" id="ARBA00022525"/>
    </source>
</evidence>
<evidence type="ECO:0000256" key="4">
    <source>
        <dbReference type="ARBA" id="ARBA00007495"/>
    </source>
</evidence>
<comment type="pathway">
    <text evidence="3">Glycan degradation; xylan degradation.</text>
</comment>
<evidence type="ECO:0000256" key="3">
    <source>
        <dbReference type="ARBA" id="ARBA00004851"/>
    </source>
</evidence>
<evidence type="ECO:0000256" key="10">
    <source>
        <dbReference type="ARBA" id="ARBA00023326"/>
    </source>
</evidence>
<dbReference type="SUPFAM" id="SSF51445">
    <property type="entry name" value="(Trans)glycosidases"/>
    <property type="match status" value="1"/>
</dbReference>
<evidence type="ECO:0000256" key="6">
    <source>
        <dbReference type="ARBA" id="ARBA00022651"/>
    </source>
</evidence>
<dbReference type="GO" id="GO:0005576">
    <property type="term" value="C:extracellular region"/>
    <property type="evidence" value="ECO:0007669"/>
    <property type="project" value="UniProtKB-SubCell"/>
</dbReference>
<dbReference type="PROSITE" id="PS51760">
    <property type="entry name" value="GH10_2"/>
    <property type="match status" value="1"/>
</dbReference>
<protein>
    <recommendedName>
        <fullName evidence="12">Beta-xylanase</fullName>
        <ecNumber evidence="12">3.2.1.8</ecNumber>
    </recommendedName>
</protein>
<dbReference type="Pfam" id="PF00331">
    <property type="entry name" value="Glyco_hydro_10"/>
    <property type="match status" value="1"/>
</dbReference>
<name>A0A1D8RGC9_9EURO</name>
<evidence type="ECO:0000256" key="11">
    <source>
        <dbReference type="PROSITE-ProRule" id="PRU10061"/>
    </source>
</evidence>
<comment type="similarity">
    <text evidence="4 12">Belongs to the glycosyl hydrolase 10 (cellulase F) family.</text>
</comment>
<dbReference type="PROSITE" id="PS00591">
    <property type="entry name" value="GH10_1"/>
    <property type="match status" value="1"/>
</dbReference>
<evidence type="ECO:0000256" key="13">
    <source>
        <dbReference type="SAM" id="SignalP"/>
    </source>
</evidence>